<evidence type="ECO:0000313" key="4">
    <source>
        <dbReference type="Proteomes" id="UP000295814"/>
    </source>
</evidence>
<reference evidence="3 4" key="1">
    <citation type="submission" date="2019-03" db="EMBL/GenBank/DDBJ databases">
        <authorList>
            <person name="Zhong Y.L."/>
        </authorList>
    </citation>
    <scope>NUCLEOTIDE SEQUENCE [LARGE SCALE GENOMIC DNA]</scope>
    <source>
        <strain evidence="3 4">W255</strain>
    </source>
</reference>
<protein>
    <submittedName>
        <fullName evidence="3">Outer membrane protein assembly factor</fullName>
    </submittedName>
</protein>
<dbReference type="RefSeq" id="WP_133356152.1">
    <property type="nucleotide sequence ID" value="NZ_SMZJ02000003.1"/>
</dbReference>
<evidence type="ECO:0000313" key="3">
    <source>
        <dbReference type="EMBL" id="TWO33331.1"/>
    </source>
</evidence>
<feature type="signal peptide" evidence="1">
    <location>
        <begin position="1"/>
        <end position="20"/>
    </location>
</feature>
<evidence type="ECO:0000256" key="1">
    <source>
        <dbReference type="SAM" id="SignalP"/>
    </source>
</evidence>
<dbReference type="Gene3D" id="3.10.20.310">
    <property type="entry name" value="membrane protein fhac"/>
    <property type="match status" value="1"/>
</dbReference>
<dbReference type="Proteomes" id="UP000295814">
    <property type="component" value="Unassembled WGS sequence"/>
</dbReference>
<organism evidence="3 4">
    <name type="scientific">Seonamhaeicola sediminis</name>
    <dbReference type="NCBI Taxonomy" id="2528206"/>
    <lineage>
        <taxon>Bacteria</taxon>
        <taxon>Pseudomonadati</taxon>
        <taxon>Bacteroidota</taxon>
        <taxon>Flavobacteriia</taxon>
        <taxon>Flavobacteriales</taxon>
        <taxon>Flavobacteriaceae</taxon>
    </lineage>
</organism>
<sequence>MMKINLLLCVFFFISFFANAQQKVISDIKIQGNKKIKSSFIKKIASIKPGEVLDSLKIEEDIKLIKQLPSVSHASYQVFISKGNEYNVFYNIEENFTLIPGVNFYTTDEDEFAYRIGLYEFNAFGRNIIFGGFYQKDIYDSHALNFRAPFLFSRHWGLAANYQDLTTLEPVFFDDETAQYRYNNKSYELLGLHRFNFNNRLEFGLNYFTEDYRFRGENVNNRPELNVKKWLAKGVYEFNNLNYDYQYVSGFRSIFNFQYVTSTNDMLPDFFIGWNDFFYFLRVGNKGNWANRLRLGLSSNDETPFAPFSVDNNLNVRGVGNTIDRGTGVIVINSEYRQTIYEKNWFVLQSNVFIDAGTWRNPGGDFGDFSKSNNVKVYPGLGLRFIHKKIYNAIFRIDYGYGISENATKGFVFGIGQYF</sequence>
<accession>A0A562YG43</accession>
<comment type="caution">
    <text evidence="3">The sequence shown here is derived from an EMBL/GenBank/DDBJ whole genome shotgun (WGS) entry which is preliminary data.</text>
</comment>
<feature type="chain" id="PRO_5022660000" evidence="1">
    <location>
        <begin position="21"/>
        <end position="419"/>
    </location>
</feature>
<dbReference type="OrthoDB" id="1490006at2"/>
<dbReference type="Pfam" id="PF07244">
    <property type="entry name" value="POTRA"/>
    <property type="match status" value="1"/>
</dbReference>
<gene>
    <name evidence="3" type="ORF">E1J38_005415</name>
</gene>
<feature type="domain" description="POTRA" evidence="2">
    <location>
        <begin position="24"/>
        <end position="94"/>
    </location>
</feature>
<keyword evidence="4" id="KW-1185">Reference proteome</keyword>
<proteinExistence type="predicted"/>
<keyword evidence="1" id="KW-0732">Signal</keyword>
<dbReference type="AlphaFoldDB" id="A0A562YG43"/>
<evidence type="ECO:0000259" key="2">
    <source>
        <dbReference type="Pfam" id="PF07244"/>
    </source>
</evidence>
<name>A0A562YG43_9FLAO</name>
<dbReference type="Gene3D" id="2.40.160.50">
    <property type="entry name" value="membrane protein fhac: a member of the omp85/tpsb transporter family"/>
    <property type="match status" value="1"/>
</dbReference>
<dbReference type="GO" id="GO:0019867">
    <property type="term" value="C:outer membrane"/>
    <property type="evidence" value="ECO:0007669"/>
    <property type="project" value="InterPro"/>
</dbReference>
<reference evidence="3 4" key="2">
    <citation type="submission" date="2019-07" db="EMBL/GenBank/DDBJ databases">
        <title>Seonamhaeicola sp. W255 draft genome.</title>
        <authorList>
            <person name="Zhang X.-Y."/>
            <person name="Zhang R."/>
            <person name="Zhong Y.-L."/>
            <person name="Du Z.-J."/>
        </authorList>
    </citation>
    <scope>NUCLEOTIDE SEQUENCE [LARGE SCALE GENOMIC DNA]</scope>
    <source>
        <strain evidence="3 4">W255</strain>
    </source>
</reference>
<dbReference type="EMBL" id="SMZJ02000003">
    <property type="protein sequence ID" value="TWO33331.1"/>
    <property type="molecule type" value="Genomic_DNA"/>
</dbReference>
<dbReference type="InterPro" id="IPR010827">
    <property type="entry name" value="BamA/TamA_POTRA"/>
</dbReference>